<comment type="caution">
    <text evidence="7">The sequence shown here is derived from an EMBL/GenBank/DDBJ whole genome shotgun (WGS) entry which is preliminary data.</text>
</comment>
<dbReference type="Proteomes" id="UP000234857">
    <property type="component" value="Unassembled WGS sequence"/>
</dbReference>
<feature type="compositionally biased region" description="Polar residues" evidence="6">
    <location>
        <begin position="11"/>
        <end position="24"/>
    </location>
</feature>
<dbReference type="NCBIfam" id="TIGR00205">
    <property type="entry name" value="fliE"/>
    <property type="match status" value="1"/>
</dbReference>
<dbReference type="GO" id="GO:0009425">
    <property type="term" value="C:bacterial-type flagellum basal body"/>
    <property type="evidence" value="ECO:0007669"/>
    <property type="project" value="UniProtKB-SubCell"/>
</dbReference>
<accession>A0A2N5ZDJ7</accession>
<feature type="region of interest" description="Disordered" evidence="6">
    <location>
        <begin position="1"/>
        <end position="27"/>
    </location>
</feature>
<dbReference type="PANTHER" id="PTHR34653">
    <property type="match status" value="1"/>
</dbReference>
<comment type="similarity">
    <text evidence="2 4">Belongs to the FliE family.</text>
</comment>
<evidence type="ECO:0000256" key="2">
    <source>
        <dbReference type="ARBA" id="ARBA00009272"/>
    </source>
</evidence>
<proteinExistence type="inferred from homology"/>
<evidence type="ECO:0000256" key="5">
    <source>
        <dbReference type="NCBIfam" id="TIGR00205"/>
    </source>
</evidence>
<dbReference type="GO" id="GO:0003774">
    <property type="term" value="F:cytoskeletal motor activity"/>
    <property type="evidence" value="ECO:0007669"/>
    <property type="project" value="InterPro"/>
</dbReference>
<keyword evidence="3 4" id="KW-0975">Bacterial flagellum</keyword>
<dbReference type="InterPro" id="IPR001624">
    <property type="entry name" value="FliE"/>
</dbReference>
<dbReference type="PRINTS" id="PR01006">
    <property type="entry name" value="FLGHOOKFLIE"/>
</dbReference>
<keyword evidence="7" id="KW-0282">Flagellum</keyword>
<evidence type="ECO:0000256" key="3">
    <source>
        <dbReference type="ARBA" id="ARBA00023143"/>
    </source>
</evidence>
<evidence type="ECO:0000256" key="4">
    <source>
        <dbReference type="HAMAP-Rule" id="MF_00724"/>
    </source>
</evidence>
<sequence length="105" mass="12033">MMERVSPDILSGNSIDRSTKNKPASQAYRRDMVQDFKTLFSDSIKKTVGLQKNAENMTQKMVAGDVEDIHQVMIAAEKAKIAFRFTMEVKNKIMSAYQELQRMQI</sequence>
<dbReference type="HAMAP" id="MF_00724">
    <property type="entry name" value="FliE"/>
    <property type="match status" value="1"/>
</dbReference>
<dbReference type="EMBL" id="PKTG01000107">
    <property type="protein sequence ID" value="PLX16743.1"/>
    <property type="molecule type" value="Genomic_DNA"/>
</dbReference>
<comment type="subcellular location">
    <subcellularLocation>
        <location evidence="1 4">Bacterial flagellum basal body</location>
    </subcellularLocation>
</comment>
<dbReference type="GO" id="GO:0005198">
    <property type="term" value="F:structural molecule activity"/>
    <property type="evidence" value="ECO:0007669"/>
    <property type="project" value="UniProtKB-UniRule"/>
</dbReference>
<dbReference type="AlphaFoldDB" id="A0A2N5ZDJ7"/>
<evidence type="ECO:0000313" key="7">
    <source>
        <dbReference type="EMBL" id="PLX16743.1"/>
    </source>
</evidence>
<protein>
    <recommendedName>
        <fullName evidence="4 5">Flagellar hook-basal body complex protein FliE</fullName>
    </recommendedName>
</protein>
<evidence type="ECO:0000256" key="6">
    <source>
        <dbReference type="SAM" id="MobiDB-lite"/>
    </source>
</evidence>
<name>A0A2N5ZDJ7_MUIH1</name>
<gene>
    <name evidence="4" type="primary">fliE</name>
    <name evidence="7" type="ORF">C0601_09710</name>
</gene>
<dbReference type="GO" id="GO:0071973">
    <property type="term" value="P:bacterial-type flagellum-dependent cell motility"/>
    <property type="evidence" value="ECO:0007669"/>
    <property type="project" value="InterPro"/>
</dbReference>
<dbReference type="PANTHER" id="PTHR34653:SF1">
    <property type="entry name" value="FLAGELLAR HOOK-BASAL BODY COMPLEX PROTEIN FLIE"/>
    <property type="match status" value="1"/>
</dbReference>
<organism evidence="7 8">
    <name type="scientific">Muiribacterium halophilum</name>
    <dbReference type="NCBI Taxonomy" id="2053465"/>
    <lineage>
        <taxon>Bacteria</taxon>
        <taxon>Candidatus Muiribacteriota</taxon>
        <taxon>Candidatus Muiribacteriia</taxon>
        <taxon>Candidatus Muiribacteriales</taxon>
        <taxon>Candidatus Muiribacteriaceae</taxon>
        <taxon>Candidatus Muiribacterium</taxon>
    </lineage>
</organism>
<keyword evidence="7" id="KW-0966">Cell projection</keyword>
<dbReference type="Pfam" id="PF02049">
    <property type="entry name" value="FliE"/>
    <property type="match status" value="1"/>
</dbReference>
<reference evidence="7 8" key="1">
    <citation type="submission" date="2017-11" db="EMBL/GenBank/DDBJ databases">
        <title>Genome-resolved metagenomics identifies genetic mobility, metabolic interactions, and unexpected diversity in perchlorate-reducing communities.</title>
        <authorList>
            <person name="Barnum T.P."/>
            <person name="Figueroa I.A."/>
            <person name="Carlstrom C.I."/>
            <person name="Lucas L.N."/>
            <person name="Engelbrektson A.L."/>
            <person name="Coates J.D."/>
        </authorList>
    </citation>
    <scope>NUCLEOTIDE SEQUENCE [LARGE SCALE GENOMIC DNA]</scope>
    <source>
        <strain evidence="7">BM706</strain>
    </source>
</reference>
<evidence type="ECO:0000313" key="8">
    <source>
        <dbReference type="Proteomes" id="UP000234857"/>
    </source>
</evidence>
<keyword evidence="7" id="KW-0969">Cilium</keyword>
<evidence type="ECO:0000256" key="1">
    <source>
        <dbReference type="ARBA" id="ARBA00004117"/>
    </source>
</evidence>